<dbReference type="InterPro" id="IPR006944">
    <property type="entry name" value="Phage/GTA_portal"/>
</dbReference>
<protein>
    <recommendedName>
        <fullName evidence="3">Phage head morphogenesis domain-containing protein</fullName>
    </recommendedName>
</protein>
<sequence>VGYSVLTLAREAMGLGLGMETFQSRFYGAGTNLGAIFQHPGRLSQQAHDNLQKDLTEKYAGLAKSQKAIILEEGMTYKKVGMPLNDAQFLESRTFQVVEIARWFNLPPHKLKELSKATFSNIEQQQIEFVQDTIRPWLVRWEQHTSWKLLDEGERRRLFAEFMIDALLRGDIETRNAALSTQRMNGAINANEWRAMLNMNPIPGRAGTLYWQPLNMTDAGEPDTIAASEEPPAPDDDEEEENSLSPKEQRQRRTVQSRRRVAQAYKSVFMSAVQRILAKETKAIRRLAKKNFSERQLGEFVFDINQYYKTFRNTISKEIGGVYSQYGEAIYPMAADEINADVEPTAEYMAYVAEFTETTTKRYVSSSVAQLTKVAKEEDPLAAIEERLEHWEETRAEQIASREIVDGEAGFAQFVYYSFGFSTVWVTFGKNCPYCDSLDGMVISRGMNFLSAGQAFQPEGADSPLVVSGNVSHPGAHGGCDCSVMAGI</sequence>
<gene>
    <name evidence="2" type="ORF">LCGC14_1295590</name>
</gene>
<dbReference type="Pfam" id="PF04860">
    <property type="entry name" value="Phage_portal"/>
    <property type="match status" value="1"/>
</dbReference>
<accession>A0A0F9N7Q5</accession>
<proteinExistence type="predicted"/>
<comment type="caution">
    <text evidence="2">The sequence shown here is derived from an EMBL/GenBank/DDBJ whole genome shotgun (WGS) entry which is preliminary data.</text>
</comment>
<evidence type="ECO:0008006" key="3">
    <source>
        <dbReference type="Google" id="ProtNLM"/>
    </source>
</evidence>
<feature type="region of interest" description="Disordered" evidence="1">
    <location>
        <begin position="220"/>
        <end position="258"/>
    </location>
</feature>
<dbReference type="AlphaFoldDB" id="A0A0F9N7Q5"/>
<dbReference type="InterPro" id="IPR006427">
    <property type="entry name" value="Portal_HK97"/>
</dbReference>
<feature type="compositionally biased region" description="Acidic residues" evidence="1">
    <location>
        <begin position="232"/>
        <end position="242"/>
    </location>
</feature>
<organism evidence="2">
    <name type="scientific">marine sediment metagenome</name>
    <dbReference type="NCBI Taxonomy" id="412755"/>
    <lineage>
        <taxon>unclassified sequences</taxon>
        <taxon>metagenomes</taxon>
        <taxon>ecological metagenomes</taxon>
    </lineage>
</organism>
<evidence type="ECO:0000256" key="1">
    <source>
        <dbReference type="SAM" id="MobiDB-lite"/>
    </source>
</evidence>
<reference evidence="2" key="1">
    <citation type="journal article" date="2015" name="Nature">
        <title>Complex archaea that bridge the gap between prokaryotes and eukaryotes.</title>
        <authorList>
            <person name="Spang A."/>
            <person name="Saw J.H."/>
            <person name="Jorgensen S.L."/>
            <person name="Zaremba-Niedzwiedzka K."/>
            <person name="Martijn J."/>
            <person name="Lind A.E."/>
            <person name="van Eijk R."/>
            <person name="Schleper C."/>
            <person name="Guy L."/>
            <person name="Ettema T.J."/>
        </authorList>
    </citation>
    <scope>NUCLEOTIDE SEQUENCE</scope>
</reference>
<dbReference type="NCBIfam" id="TIGR01537">
    <property type="entry name" value="portal_HK97"/>
    <property type="match status" value="1"/>
</dbReference>
<evidence type="ECO:0000313" key="2">
    <source>
        <dbReference type="EMBL" id="KKM84800.1"/>
    </source>
</evidence>
<dbReference type="EMBL" id="LAZR01007511">
    <property type="protein sequence ID" value="KKM84800.1"/>
    <property type="molecule type" value="Genomic_DNA"/>
</dbReference>
<dbReference type="Gene3D" id="1.20.1270.210">
    <property type="match status" value="1"/>
</dbReference>
<feature type="non-terminal residue" evidence="2">
    <location>
        <position position="1"/>
    </location>
</feature>
<name>A0A0F9N7Q5_9ZZZZ</name>